<dbReference type="EMBL" id="CAFBMG010000262">
    <property type="protein sequence ID" value="CAB4922551.1"/>
    <property type="molecule type" value="Genomic_DNA"/>
</dbReference>
<keyword evidence="3" id="KW-0698">rRNA processing</keyword>
<proteinExistence type="inferred from homology"/>
<dbReference type="PANTHER" id="PTHR33692:SF1">
    <property type="entry name" value="RIBOSOME MATURATION FACTOR RIMM"/>
    <property type="match status" value="1"/>
</dbReference>
<evidence type="ECO:0000256" key="1">
    <source>
        <dbReference type="ARBA" id="ARBA00022490"/>
    </source>
</evidence>
<evidence type="ECO:0000313" key="6">
    <source>
        <dbReference type="EMBL" id="CAB4533214.1"/>
    </source>
</evidence>
<evidence type="ECO:0000313" key="8">
    <source>
        <dbReference type="EMBL" id="CAB4922551.1"/>
    </source>
</evidence>
<dbReference type="InterPro" id="IPR009000">
    <property type="entry name" value="Transl_B-barrel_sf"/>
</dbReference>
<keyword evidence="4" id="KW-0143">Chaperone</keyword>
<gene>
    <name evidence="6" type="ORF">UFOPK1358_00544</name>
    <name evidence="7" type="ORF">UFOPK2766_02272</name>
    <name evidence="8" type="ORF">UFOPK3519_02010</name>
</gene>
<organism evidence="6">
    <name type="scientific">freshwater metagenome</name>
    <dbReference type="NCBI Taxonomy" id="449393"/>
    <lineage>
        <taxon>unclassified sequences</taxon>
        <taxon>metagenomes</taxon>
        <taxon>ecological metagenomes</taxon>
    </lineage>
</organism>
<dbReference type="HAMAP" id="MF_00014">
    <property type="entry name" value="Ribosome_mat_RimM"/>
    <property type="match status" value="1"/>
</dbReference>
<dbReference type="GO" id="GO:0006364">
    <property type="term" value="P:rRNA processing"/>
    <property type="evidence" value="ECO:0007669"/>
    <property type="project" value="UniProtKB-KW"/>
</dbReference>
<dbReference type="Gene3D" id="2.30.30.240">
    <property type="entry name" value="PRC-barrel domain"/>
    <property type="match status" value="1"/>
</dbReference>
<dbReference type="InterPro" id="IPR036976">
    <property type="entry name" value="RimM_N_sf"/>
</dbReference>
<reference evidence="6" key="1">
    <citation type="submission" date="2020-05" db="EMBL/GenBank/DDBJ databases">
        <authorList>
            <person name="Chiriac C."/>
            <person name="Salcher M."/>
            <person name="Ghai R."/>
            <person name="Kavagutti S V."/>
        </authorList>
    </citation>
    <scope>NUCLEOTIDE SEQUENCE</scope>
</reference>
<dbReference type="SUPFAM" id="SSF50447">
    <property type="entry name" value="Translation proteins"/>
    <property type="match status" value="1"/>
</dbReference>
<dbReference type="SUPFAM" id="SSF50346">
    <property type="entry name" value="PRC-barrel domain"/>
    <property type="match status" value="1"/>
</dbReference>
<dbReference type="InterPro" id="IPR011033">
    <property type="entry name" value="PRC_barrel-like_sf"/>
</dbReference>
<dbReference type="Pfam" id="PF01782">
    <property type="entry name" value="RimM"/>
    <property type="match status" value="1"/>
</dbReference>
<dbReference type="Gene3D" id="2.40.30.60">
    <property type="entry name" value="RimM"/>
    <property type="match status" value="1"/>
</dbReference>
<accession>A0A6J6B3H1</accession>
<keyword evidence="2" id="KW-0690">Ribosome biogenesis</keyword>
<dbReference type="EMBL" id="CAEZSF010000035">
    <property type="protein sequence ID" value="CAB4533214.1"/>
    <property type="molecule type" value="Genomic_DNA"/>
</dbReference>
<evidence type="ECO:0000256" key="4">
    <source>
        <dbReference type="ARBA" id="ARBA00023186"/>
    </source>
</evidence>
<evidence type="ECO:0000256" key="3">
    <source>
        <dbReference type="ARBA" id="ARBA00022552"/>
    </source>
</evidence>
<dbReference type="PANTHER" id="PTHR33692">
    <property type="entry name" value="RIBOSOME MATURATION FACTOR RIMM"/>
    <property type="match status" value="1"/>
</dbReference>
<dbReference type="AlphaFoldDB" id="A0A6J6B3H1"/>
<evidence type="ECO:0000256" key="2">
    <source>
        <dbReference type="ARBA" id="ARBA00022517"/>
    </source>
</evidence>
<dbReference type="InterPro" id="IPR002676">
    <property type="entry name" value="RimM_N"/>
</dbReference>
<dbReference type="NCBIfam" id="TIGR02273">
    <property type="entry name" value="16S_RimM"/>
    <property type="match status" value="1"/>
</dbReference>
<evidence type="ECO:0000313" key="7">
    <source>
        <dbReference type="EMBL" id="CAB4762066.1"/>
    </source>
</evidence>
<name>A0A6J6B3H1_9ZZZZ</name>
<sequence>MPTSGASRSEGDGLLEVGRITKAHGLRGEVVVYLSSDRKERVAAGSQLESDRGPLTVVSSRKHQDRWIVHFKGCDSREAAEQARGTVLSAAPISDPEGLWVHELIGCMVQTPDGTQRGRIESVMDNPAADLLVLESGVLIPVVFAVGGPVDGVLVVDTPDGLFELLDS</sequence>
<dbReference type="EMBL" id="CAEZYU010000168">
    <property type="protein sequence ID" value="CAB4762066.1"/>
    <property type="molecule type" value="Genomic_DNA"/>
</dbReference>
<protein>
    <submittedName>
        <fullName evidence="6">Unannotated protein</fullName>
    </submittedName>
</protein>
<keyword evidence="1" id="KW-0963">Cytoplasm</keyword>
<dbReference type="GO" id="GO:0005840">
    <property type="term" value="C:ribosome"/>
    <property type="evidence" value="ECO:0007669"/>
    <property type="project" value="InterPro"/>
</dbReference>
<evidence type="ECO:0000259" key="5">
    <source>
        <dbReference type="Pfam" id="PF01782"/>
    </source>
</evidence>
<dbReference type="InterPro" id="IPR011961">
    <property type="entry name" value="RimM"/>
</dbReference>
<feature type="domain" description="RimM N-terminal" evidence="5">
    <location>
        <begin position="17"/>
        <end position="89"/>
    </location>
</feature>
<dbReference type="GO" id="GO:0043022">
    <property type="term" value="F:ribosome binding"/>
    <property type="evidence" value="ECO:0007669"/>
    <property type="project" value="InterPro"/>
</dbReference>